<gene>
    <name evidence="2" type="ORF">KC01_LOCUS9418</name>
</gene>
<dbReference type="AlphaFoldDB" id="A0AAV2JQE0"/>
<evidence type="ECO:0000256" key="1">
    <source>
        <dbReference type="SAM" id="MobiDB-lite"/>
    </source>
</evidence>
<name>A0AAV2JQE0_KNICA</name>
<evidence type="ECO:0000313" key="2">
    <source>
        <dbReference type="EMBL" id="CAL1578242.1"/>
    </source>
</evidence>
<organism evidence="2 3">
    <name type="scientific">Knipowitschia caucasica</name>
    <name type="common">Caucasian dwarf goby</name>
    <name type="synonym">Pomatoschistus caucasicus</name>
    <dbReference type="NCBI Taxonomy" id="637954"/>
    <lineage>
        <taxon>Eukaryota</taxon>
        <taxon>Metazoa</taxon>
        <taxon>Chordata</taxon>
        <taxon>Craniata</taxon>
        <taxon>Vertebrata</taxon>
        <taxon>Euteleostomi</taxon>
        <taxon>Actinopterygii</taxon>
        <taxon>Neopterygii</taxon>
        <taxon>Teleostei</taxon>
        <taxon>Neoteleostei</taxon>
        <taxon>Acanthomorphata</taxon>
        <taxon>Gobiaria</taxon>
        <taxon>Gobiiformes</taxon>
        <taxon>Gobioidei</taxon>
        <taxon>Gobiidae</taxon>
        <taxon>Gobiinae</taxon>
        <taxon>Knipowitschia</taxon>
    </lineage>
</organism>
<feature type="compositionally biased region" description="Polar residues" evidence="1">
    <location>
        <begin position="209"/>
        <end position="218"/>
    </location>
</feature>
<reference evidence="2 3" key="1">
    <citation type="submission" date="2024-04" db="EMBL/GenBank/DDBJ databases">
        <authorList>
            <person name="Waldvogel A.-M."/>
            <person name="Schoenle A."/>
        </authorList>
    </citation>
    <scope>NUCLEOTIDE SEQUENCE [LARGE SCALE GENOMIC DNA]</scope>
</reference>
<dbReference type="PANTHER" id="PTHR12573">
    <property type="entry name" value="AT09986P-RELATED"/>
    <property type="match status" value="1"/>
</dbReference>
<proteinExistence type="predicted"/>
<accession>A0AAV2JQE0</accession>
<dbReference type="PANTHER" id="PTHR12573:SF4">
    <property type="entry name" value="AT09986P-RELATED"/>
    <property type="match status" value="1"/>
</dbReference>
<dbReference type="Proteomes" id="UP001497482">
    <property type="component" value="Chromosome 13"/>
</dbReference>
<dbReference type="CDD" id="cd09487">
    <property type="entry name" value="SAM_superfamily"/>
    <property type="match status" value="1"/>
</dbReference>
<feature type="region of interest" description="Disordered" evidence="1">
    <location>
        <begin position="198"/>
        <end position="219"/>
    </location>
</feature>
<dbReference type="InterPro" id="IPR036034">
    <property type="entry name" value="PDZ_sf"/>
</dbReference>
<keyword evidence="3" id="KW-1185">Reference proteome</keyword>
<dbReference type="SUPFAM" id="SSF50156">
    <property type="entry name" value="PDZ domain-like"/>
    <property type="match status" value="1"/>
</dbReference>
<dbReference type="EMBL" id="OZ035835">
    <property type="protein sequence ID" value="CAL1578242.1"/>
    <property type="molecule type" value="Genomic_DNA"/>
</dbReference>
<evidence type="ECO:0000313" key="3">
    <source>
        <dbReference type="Proteomes" id="UP001497482"/>
    </source>
</evidence>
<evidence type="ECO:0008006" key="4">
    <source>
        <dbReference type="Google" id="ProtNLM"/>
    </source>
</evidence>
<sequence>MNLAAGDNTVDAQLSGEDLASISMNILESLQITTMEDREHLLSAIFNELDNPSDISQKINSAFEPLGSNNGPLHSASFPSMSKSTSSPHLSCLTRNRRSLKLKNNAQTLAVQRNTQFIEIAINVSQQIVHLRTPKETTVGKIVDSCLKMVGMKENRSLFSIKQTEGSSEELCPDRQVGSLPGADNKQLELHLCKLDKPRVPPRHPPEPSSMNGHQQVTKPLPVPPEKDPRIKELNQQVDSLQNIILQVQELHQGLVAFCSELKRMERPVDVERLGSAELKQQLELIQGRLHDKRLALQTLRDNMSTNGFKKKQLEVRLLEKIKLNCEVFKEEISIVHLNRQLAHLQAALQETLIKEKKPKKPIRCLSQLVSPQSPAMLLVMQESREPGGHYSFTCRFVEGSGLVVVQVGNTRLCVDDRLVEVNGFPVVNSTEAELTELLYREHSAQIVVLRRPLSSHQPPLPPAFNPRDPMPTDCPEMDVVTMETPQRRRVIAV</sequence>
<protein>
    <recommendedName>
        <fullName evidence="4">PDZ domain-containing protein</fullName>
    </recommendedName>
</protein>